<evidence type="ECO:0000259" key="8">
    <source>
        <dbReference type="SMART" id="SM00829"/>
    </source>
</evidence>
<dbReference type="PANTHER" id="PTHR43161:SF9">
    <property type="entry name" value="SORBITOL DEHYDROGENASE"/>
    <property type="match status" value="1"/>
</dbReference>
<dbReference type="Pfam" id="PF08240">
    <property type="entry name" value="ADH_N"/>
    <property type="match status" value="1"/>
</dbReference>
<dbReference type="InterPro" id="IPR011032">
    <property type="entry name" value="GroES-like_sf"/>
</dbReference>
<dbReference type="SUPFAM" id="SSF51735">
    <property type="entry name" value="NAD(P)-binding Rossmann-fold domains"/>
    <property type="match status" value="1"/>
</dbReference>
<comment type="cofactor">
    <cofactor evidence="1">
        <name>Zn(2+)</name>
        <dbReference type="ChEBI" id="CHEBI:29105"/>
    </cofactor>
</comment>
<sequence length="423" mass="44861">MTTSTTGAPGAVSAAAQSKRDQPDPVDFKPKSNPGFILHGKLSTSFEELPVPEVGPDEALIEVRKTGICGSDVHFYNSGRLGHVHVCGPMCLGHESAGIIVQLGSNLAAQAEKVKEMAKGGDRGTGTAAVGKRALMLGDHVALEPGVTCRMCDDCRGGRYNICEHMAFAAYPPFDGTLQRYYKLPADTLYPLPQSVALEYGAMMEPLSVSVHSLANVGKVRAGNTVLIFGAGPVGLLAMAVAKGLGAAKIIAVDINEERLNFAKGYAATHIWIPGKPKEGESKPEYSLRSAKELLLATGTPIRGPGAIDVGMDATGAETCIQTGINAIRPGGTFVQTGHGNPDIQVPISRIITEELSLRGSWRYSHGDYPMAIDLVARGLIDLKPLLTHTFKFEDALEAFEITKNGKDKDGKFVIKCVIDGPE</sequence>
<dbReference type="Gene3D" id="3.90.180.10">
    <property type="entry name" value="Medium-chain alcohol dehydrogenases, catalytic domain"/>
    <property type="match status" value="1"/>
</dbReference>
<keyword evidence="3" id="KW-0479">Metal-binding</keyword>
<dbReference type="InParanoid" id="A0A1Y1UFG0"/>
<name>A0A1Y1UFG0_9TREE</name>
<accession>A0A1Y1UFG0</accession>
<evidence type="ECO:0000256" key="3">
    <source>
        <dbReference type="ARBA" id="ARBA00022723"/>
    </source>
</evidence>
<evidence type="ECO:0000313" key="9">
    <source>
        <dbReference type="EMBL" id="ORX36729.1"/>
    </source>
</evidence>
<keyword evidence="6" id="KW-0520">NAD</keyword>
<dbReference type="FunCoup" id="A0A1Y1UFG0">
    <property type="interactions" value="88"/>
</dbReference>
<feature type="compositionally biased region" description="Basic and acidic residues" evidence="7">
    <location>
        <begin position="18"/>
        <end position="30"/>
    </location>
</feature>
<dbReference type="InterPro" id="IPR036291">
    <property type="entry name" value="NAD(P)-bd_dom_sf"/>
</dbReference>
<evidence type="ECO:0000256" key="6">
    <source>
        <dbReference type="ARBA" id="ARBA00023027"/>
    </source>
</evidence>
<evidence type="ECO:0000256" key="5">
    <source>
        <dbReference type="ARBA" id="ARBA00023002"/>
    </source>
</evidence>
<dbReference type="OrthoDB" id="2148442at2759"/>
<dbReference type="PANTHER" id="PTHR43161">
    <property type="entry name" value="SORBITOL DEHYDROGENASE"/>
    <property type="match status" value="1"/>
</dbReference>
<keyword evidence="5" id="KW-0560">Oxidoreductase</keyword>
<feature type="region of interest" description="Disordered" evidence="7">
    <location>
        <begin position="1"/>
        <end position="33"/>
    </location>
</feature>
<reference evidence="9 10" key="1">
    <citation type="submission" date="2017-03" db="EMBL/GenBank/DDBJ databases">
        <title>Widespread Adenine N6-methylation of Active Genes in Fungi.</title>
        <authorList>
            <consortium name="DOE Joint Genome Institute"/>
            <person name="Mondo S.J."/>
            <person name="Dannebaum R.O."/>
            <person name="Kuo R.C."/>
            <person name="Louie K.B."/>
            <person name="Bewick A.J."/>
            <person name="Labutti K."/>
            <person name="Haridas S."/>
            <person name="Kuo A."/>
            <person name="Salamov A."/>
            <person name="Ahrendt S.R."/>
            <person name="Lau R."/>
            <person name="Bowen B.P."/>
            <person name="Lipzen A."/>
            <person name="Sullivan W."/>
            <person name="Andreopoulos W.B."/>
            <person name="Clum A."/>
            <person name="Lindquist E."/>
            <person name="Daum C."/>
            <person name="Northen T.R."/>
            <person name="Ramamoorthy G."/>
            <person name="Schmitz R.J."/>
            <person name="Gryganskyi A."/>
            <person name="Culley D."/>
            <person name="Magnuson J."/>
            <person name="James T.Y."/>
            <person name="O'Malley M.A."/>
            <person name="Stajich J.E."/>
            <person name="Spatafora J.W."/>
            <person name="Visel A."/>
            <person name="Grigoriev I.V."/>
        </authorList>
    </citation>
    <scope>NUCLEOTIDE SEQUENCE [LARGE SCALE GENOMIC DNA]</scope>
    <source>
        <strain evidence="9 10">NRRL Y-17943</strain>
    </source>
</reference>
<proteinExistence type="inferred from homology"/>
<dbReference type="CDD" id="cd05285">
    <property type="entry name" value="sorbitol_DH"/>
    <property type="match status" value="1"/>
</dbReference>
<evidence type="ECO:0000256" key="2">
    <source>
        <dbReference type="ARBA" id="ARBA00008072"/>
    </source>
</evidence>
<dbReference type="Proteomes" id="UP000193218">
    <property type="component" value="Unassembled WGS sequence"/>
</dbReference>
<evidence type="ECO:0000256" key="1">
    <source>
        <dbReference type="ARBA" id="ARBA00001947"/>
    </source>
</evidence>
<dbReference type="InterPro" id="IPR020843">
    <property type="entry name" value="ER"/>
</dbReference>
<dbReference type="RefSeq" id="XP_021870798.1">
    <property type="nucleotide sequence ID" value="XM_022015949.1"/>
</dbReference>
<evidence type="ECO:0000256" key="7">
    <source>
        <dbReference type="SAM" id="MobiDB-lite"/>
    </source>
</evidence>
<evidence type="ECO:0000256" key="4">
    <source>
        <dbReference type="ARBA" id="ARBA00022833"/>
    </source>
</evidence>
<dbReference type="FunFam" id="3.40.50.720:FF:000068">
    <property type="entry name" value="Sorbitol dehydrogenase"/>
    <property type="match status" value="1"/>
</dbReference>
<gene>
    <name evidence="9" type="ORF">BD324DRAFT_626966</name>
</gene>
<evidence type="ECO:0000313" key="10">
    <source>
        <dbReference type="Proteomes" id="UP000193218"/>
    </source>
</evidence>
<dbReference type="GeneID" id="33557758"/>
<dbReference type="Pfam" id="PF00107">
    <property type="entry name" value="ADH_zinc_N"/>
    <property type="match status" value="1"/>
</dbReference>
<dbReference type="SUPFAM" id="SSF50129">
    <property type="entry name" value="GroES-like"/>
    <property type="match status" value="1"/>
</dbReference>
<dbReference type="STRING" id="4999.A0A1Y1UFG0"/>
<dbReference type="InterPro" id="IPR013154">
    <property type="entry name" value="ADH-like_N"/>
</dbReference>
<comment type="similarity">
    <text evidence="2">Belongs to the zinc-containing alcohol dehydrogenase family.</text>
</comment>
<dbReference type="GO" id="GO:0006062">
    <property type="term" value="P:sorbitol catabolic process"/>
    <property type="evidence" value="ECO:0007669"/>
    <property type="project" value="TreeGrafter"/>
</dbReference>
<dbReference type="GO" id="GO:0046872">
    <property type="term" value="F:metal ion binding"/>
    <property type="evidence" value="ECO:0007669"/>
    <property type="project" value="UniProtKB-KW"/>
</dbReference>
<dbReference type="InterPro" id="IPR045306">
    <property type="entry name" value="SDH-like"/>
</dbReference>
<dbReference type="InterPro" id="IPR013149">
    <property type="entry name" value="ADH-like_C"/>
</dbReference>
<dbReference type="AlphaFoldDB" id="A0A1Y1UFG0"/>
<organism evidence="9 10">
    <name type="scientific">Kockovaella imperatae</name>
    <dbReference type="NCBI Taxonomy" id="4999"/>
    <lineage>
        <taxon>Eukaryota</taxon>
        <taxon>Fungi</taxon>
        <taxon>Dikarya</taxon>
        <taxon>Basidiomycota</taxon>
        <taxon>Agaricomycotina</taxon>
        <taxon>Tremellomycetes</taxon>
        <taxon>Tremellales</taxon>
        <taxon>Cuniculitremaceae</taxon>
        <taxon>Kockovaella</taxon>
    </lineage>
</organism>
<keyword evidence="4" id="KW-0862">Zinc</keyword>
<protein>
    <submittedName>
        <fullName evidence="9">Xylitol dehydrogenase</fullName>
    </submittedName>
</protein>
<dbReference type="Gene3D" id="3.40.50.720">
    <property type="entry name" value="NAD(P)-binding Rossmann-like Domain"/>
    <property type="match status" value="1"/>
</dbReference>
<dbReference type="GO" id="GO:0003939">
    <property type="term" value="F:L-iditol 2-dehydrogenase (NAD+) activity"/>
    <property type="evidence" value="ECO:0007669"/>
    <property type="project" value="TreeGrafter"/>
</dbReference>
<keyword evidence="10" id="KW-1185">Reference proteome</keyword>
<feature type="domain" description="Enoyl reductase (ER)" evidence="8">
    <location>
        <begin position="41"/>
        <end position="415"/>
    </location>
</feature>
<dbReference type="SMART" id="SM00829">
    <property type="entry name" value="PKS_ER"/>
    <property type="match status" value="1"/>
</dbReference>
<comment type="caution">
    <text evidence="9">The sequence shown here is derived from an EMBL/GenBank/DDBJ whole genome shotgun (WGS) entry which is preliminary data.</text>
</comment>
<dbReference type="EMBL" id="NBSH01000007">
    <property type="protein sequence ID" value="ORX36729.1"/>
    <property type="molecule type" value="Genomic_DNA"/>
</dbReference>